<reference evidence="2" key="1">
    <citation type="submission" date="2022-11" db="UniProtKB">
        <authorList>
            <consortium name="WormBaseParasite"/>
        </authorList>
    </citation>
    <scope>IDENTIFICATION</scope>
</reference>
<evidence type="ECO:0000313" key="2">
    <source>
        <dbReference type="WBParaSite" id="ES5_v2.g8046.t1"/>
    </source>
</evidence>
<proteinExistence type="predicted"/>
<name>A0AC34GTJ6_9BILA</name>
<evidence type="ECO:0000313" key="1">
    <source>
        <dbReference type="Proteomes" id="UP000887579"/>
    </source>
</evidence>
<protein>
    <submittedName>
        <fullName evidence="2">PDZ domain-containing protein</fullName>
    </submittedName>
</protein>
<organism evidence="1 2">
    <name type="scientific">Panagrolaimus sp. ES5</name>
    <dbReference type="NCBI Taxonomy" id="591445"/>
    <lineage>
        <taxon>Eukaryota</taxon>
        <taxon>Metazoa</taxon>
        <taxon>Ecdysozoa</taxon>
        <taxon>Nematoda</taxon>
        <taxon>Chromadorea</taxon>
        <taxon>Rhabditida</taxon>
        <taxon>Tylenchina</taxon>
        <taxon>Panagrolaimomorpha</taxon>
        <taxon>Panagrolaimoidea</taxon>
        <taxon>Panagrolaimidae</taxon>
        <taxon>Panagrolaimus</taxon>
    </lineage>
</organism>
<sequence length="413" mass="45371">MKHKLSGGADRAIPPTISFLRPGFIAHRCDQLQPGERLVAVNNISVASLTHEQILTVLRSAGDLVKLEVEYNLNDPVFNKPKNAMHRCAEIILEKETGGFGFTIRGGSYGPDHRKSRAVTITAIRPGGPAHREGRMRVGDRIVTINGTDVSSATLASVQQIVAEIDLVARFVIEYDVSLFDTVKNATGPLSIEVEKIPGAEFGVSLAICEKTDPISNLQKRGVFVDHVTLASVADRCGAIHPGDEILMIDGIGLEFTTLEEAMQLLKGYCTTVKLEIIPHSQMSRDEAGRKSRRRHHHQVNGKVIHSKGKENSKRSESCDYQPSYGMKGFEPRARSHEKPISNERRKTQKVQRFTSNAVEQQKMQGLSGSVPAVHQSATPVMARSTEFSRSVYVDSGIPPSSRSTGKQNKKSF</sequence>
<dbReference type="WBParaSite" id="ES5_v2.g8046.t1">
    <property type="protein sequence ID" value="ES5_v2.g8046.t1"/>
    <property type="gene ID" value="ES5_v2.g8046"/>
</dbReference>
<accession>A0AC34GTJ6</accession>
<dbReference type="Proteomes" id="UP000887579">
    <property type="component" value="Unplaced"/>
</dbReference>